<dbReference type="OrthoDB" id="9805001at2"/>
<evidence type="ECO:0000256" key="3">
    <source>
        <dbReference type="ARBA" id="ARBA00011823"/>
    </source>
</evidence>
<comment type="catalytic activity">
    <reaction evidence="11">
        <text>2 5-aminolevulinate = porphobilinogen + 2 H2O + H(+)</text>
        <dbReference type="Rhea" id="RHEA:24064"/>
        <dbReference type="ChEBI" id="CHEBI:15377"/>
        <dbReference type="ChEBI" id="CHEBI:15378"/>
        <dbReference type="ChEBI" id="CHEBI:58126"/>
        <dbReference type="ChEBI" id="CHEBI:356416"/>
        <dbReference type="EC" id="4.2.1.24"/>
    </reaction>
</comment>
<evidence type="ECO:0000256" key="13">
    <source>
        <dbReference type="PIRSR" id="PIRSR001415-2"/>
    </source>
</evidence>
<dbReference type="UniPathway" id="UPA00251">
    <property type="reaction ID" value="UER00318"/>
</dbReference>
<dbReference type="GO" id="GO:0005829">
    <property type="term" value="C:cytosol"/>
    <property type="evidence" value="ECO:0007669"/>
    <property type="project" value="TreeGrafter"/>
</dbReference>
<dbReference type="Gene3D" id="3.20.20.70">
    <property type="entry name" value="Aldolase class I"/>
    <property type="match status" value="1"/>
</dbReference>
<dbReference type="Pfam" id="PF00490">
    <property type="entry name" value="ALAD"/>
    <property type="match status" value="1"/>
</dbReference>
<feature type="binding site" evidence="15">
    <location>
        <position position="245"/>
    </location>
    <ligand>
        <name>Mg(2+)</name>
        <dbReference type="ChEBI" id="CHEBI:18420"/>
    </ligand>
</feature>
<evidence type="ECO:0000256" key="5">
    <source>
        <dbReference type="ARBA" id="ARBA00020771"/>
    </source>
</evidence>
<comment type="subunit">
    <text evidence="3">Homooctamer.</text>
</comment>
<sequence length="339" mass="37004">MTERTSHNDAYTDALRFDRHRRLRTSAALRDLVRETHVSKDDLIMPVFVDATISGSQPIASMPGISRFGLDALSGEIDEIAQLGIKSIIVFGIPDHKDDTGSDAWSDDGIVQRGIRLIKERHPELVVIADDCMCEYTSTGHCGIVRDGEVLNDESLEYITRIAVSQAKAGADIIAPSNAMDGYVAAIRAGLDAAGFAQTPIMSYAVKYASSFYGPFRDAADGAPQFGDRSGYQMDPANRLEALREAASDEREGADFLMVKPAMAFLDVVREVRNASDLPLVAYNVSGEYAMVKAAAANGWIDEDRIVKETLTSIKRAGADLIITYFAKDVASRIDARKW</sequence>
<dbReference type="InterPro" id="IPR013785">
    <property type="entry name" value="Aldolase_TIM"/>
</dbReference>
<dbReference type="PIRSF" id="PIRSF001415">
    <property type="entry name" value="Porphbilin_synth"/>
    <property type="match status" value="1"/>
</dbReference>
<keyword evidence="15" id="KW-0460">Magnesium</keyword>
<keyword evidence="14" id="KW-0862">Zinc</keyword>
<comment type="similarity">
    <text evidence="2 16">Belongs to the ALAD family.</text>
</comment>
<evidence type="ECO:0000256" key="9">
    <source>
        <dbReference type="ARBA" id="ARBA00025628"/>
    </source>
</evidence>
<evidence type="ECO:0000256" key="11">
    <source>
        <dbReference type="ARBA" id="ARBA00047651"/>
    </source>
</evidence>
<evidence type="ECO:0000313" key="17">
    <source>
        <dbReference type="EMBL" id="OXN00534.1"/>
    </source>
</evidence>
<feature type="binding site" evidence="13">
    <location>
        <position position="325"/>
    </location>
    <ligand>
        <name>5-aminolevulinate</name>
        <dbReference type="ChEBI" id="CHEBI:356416"/>
        <label>2</label>
    </ligand>
</feature>
<feature type="binding site" evidence="14">
    <location>
        <position position="132"/>
    </location>
    <ligand>
        <name>Zn(2+)</name>
        <dbReference type="ChEBI" id="CHEBI:29105"/>
        <note>catalytic</note>
    </ligand>
</feature>
<dbReference type="CDD" id="cd00384">
    <property type="entry name" value="ALAD_PBGS"/>
    <property type="match status" value="1"/>
</dbReference>
<evidence type="ECO:0000256" key="16">
    <source>
        <dbReference type="RuleBase" id="RU004161"/>
    </source>
</evidence>
<gene>
    <name evidence="17" type="ORF">Tam10B_1223</name>
</gene>
<feature type="binding site" evidence="13">
    <location>
        <position position="217"/>
    </location>
    <ligand>
        <name>5-aminolevulinate</name>
        <dbReference type="ChEBI" id="CHEBI:356416"/>
        <label>1</label>
    </ligand>
</feature>
<organism evidence="17 18">
    <name type="scientific">Bifidobacterium vansinderenii</name>
    <dbReference type="NCBI Taxonomy" id="1984871"/>
    <lineage>
        <taxon>Bacteria</taxon>
        <taxon>Bacillati</taxon>
        <taxon>Actinomycetota</taxon>
        <taxon>Actinomycetes</taxon>
        <taxon>Bifidobacteriales</taxon>
        <taxon>Bifidobacteriaceae</taxon>
        <taxon>Bifidobacterium</taxon>
    </lineage>
</organism>
<dbReference type="EMBL" id="NEWD01000015">
    <property type="protein sequence ID" value="OXN00534.1"/>
    <property type="molecule type" value="Genomic_DNA"/>
</dbReference>
<comment type="pathway">
    <text evidence="1">Porphyrin-containing compound metabolism; protoporphyrin-IX biosynthesis; coproporphyrinogen-III from 5-aminolevulinate: step 1/4.</text>
</comment>
<dbReference type="Proteomes" id="UP000215433">
    <property type="component" value="Unassembled WGS sequence"/>
</dbReference>
<feature type="active site" description="Schiff-base intermediate with substrate" evidence="12">
    <location>
        <position position="260"/>
    </location>
</feature>
<feature type="binding site" evidence="13">
    <location>
        <position position="286"/>
    </location>
    <ligand>
        <name>5-aminolevulinate</name>
        <dbReference type="ChEBI" id="CHEBI:356416"/>
        <label>2</label>
    </ligand>
</feature>
<keyword evidence="6" id="KW-0350">Heme biosynthesis</keyword>
<evidence type="ECO:0000256" key="12">
    <source>
        <dbReference type="PIRSR" id="PIRSR001415-1"/>
    </source>
</evidence>
<feature type="binding site" evidence="14">
    <location>
        <position position="142"/>
    </location>
    <ligand>
        <name>Zn(2+)</name>
        <dbReference type="ChEBI" id="CHEBI:29105"/>
        <note>catalytic</note>
    </ligand>
</feature>
<reference evidence="17 18" key="1">
    <citation type="submission" date="2017-05" db="EMBL/GenBank/DDBJ databases">
        <title>Bifidobacterium vansinderenii sp. nov.</title>
        <authorList>
            <person name="Lugli G.A."/>
            <person name="Duranti S."/>
            <person name="Mangifesta M."/>
        </authorList>
    </citation>
    <scope>NUCLEOTIDE SEQUENCE [LARGE SCALE GENOMIC DNA]</scope>
    <source>
        <strain evidence="17 18">Tam10B</strain>
    </source>
</reference>
<evidence type="ECO:0000256" key="2">
    <source>
        <dbReference type="ARBA" id="ARBA00008055"/>
    </source>
</evidence>
<feature type="binding site" evidence="13">
    <location>
        <position position="229"/>
    </location>
    <ligand>
        <name>5-aminolevulinate</name>
        <dbReference type="ChEBI" id="CHEBI:356416"/>
        <label>1</label>
    </ligand>
</feature>
<dbReference type="NCBIfam" id="NF006762">
    <property type="entry name" value="PRK09283.1"/>
    <property type="match status" value="1"/>
</dbReference>
<dbReference type="SUPFAM" id="SSF51569">
    <property type="entry name" value="Aldolase"/>
    <property type="match status" value="1"/>
</dbReference>
<dbReference type="GO" id="GO:0006782">
    <property type="term" value="P:protoporphyrinogen IX biosynthetic process"/>
    <property type="evidence" value="ECO:0007669"/>
    <property type="project" value="UniProtKB-UniPathway"/>
</dbReference>
<dbReference type="GO" id="GO:0008270">
    <property type="term" value="F:zinc ion binding"/>
    <property type="evidence" value="ECO:0007669"/>
    <property type="project" value="TreeGrafter"/>
</dbReference>
<dbReference type="SMART" id="SM01004">
    <property type="entry name" value="ALAD"/>
    <property type="match status" value="1"/>
</dbReference>
<name>A0A229VY40_9BIFI</name>
<dbReference type="PANTHER" id="PTHR11458">
    <property type="entry name" value="DELTA-AMINOLEVULINIC ACID DEHYDRATASE"/>
    <property type="match status" value="1"/>
</dbReference>
<dbReference type="RefSeq" id="WP_093960390.1">
    <property type="nucleotide sequence ID" value="NZ_NEWD01000015.1"/>
</dbReference>
<dbReference type="EC" id="4.2.1.24" evidence="4"/>
<keyword evidence="8" id="KW-0627">Porphyrin biosynthesis</keyword>
<keyword evidence="18" id="KW-1185">Reference proteome</keyword>
<dbReference type="PANTHER" id="PTHR11458:SF0">
    <property type="entry name" value="DELTA-AMINOLEVULINIC ACID DEHYDRATASE"/>
    <property type="match status" value="1"/>
</dbReference>
<evidence type="ECO:0000256" key="6">
    <source>
        <dbReference type="ARBA" id="ARBA00023133"/>
    </source>
</evidence>
<feature type="active site" description="Schiff-base intermediate with substrate" evidence="12">
    <location>
        <position position="207"/>
    </location>
</feature>
<evidence type="ECO:0000256" key="10">
    <source>
        <dbReference type="ARBA" id="ARBA00032837"/>
    </source>
</evidence>
<dbReference type="InterPro" id="IPR001731">
    <property type="entry name" value="ALAD"/>
</dbReference>
<feature type="binding site" evidence="14">
    <location>
        <position position="134"/>
    </location>
    <ligand>
        <name>Zn(2+)</name>
        <dbReference type="ChEBI" id="CHEBI:29105"/>
        <note>catalytic</note>
    </ligand>
</feature>
<comment type="caution">
    <text evidence="17">The sequence shown here is derived from an EMBL/GenBank/DDBJ whole genome shotgun (WGS) entry which is preliminary data.</text>
</comment>
<protein>
    <recommendedName>
        <fullName evidence="5">Delta-aminolevulinic acid dehydratase</fullName>
        <ecNumber evidence="4">4.2.1.24</ecNumber>
    </recommendedName>
    <alternativeName>
        <fullName evidence="10">Porphobilinogen synthase</fullName>
    </alternativeName>
</protein>
<evidence type="ECO:0000256" key="4">
    <source>
        <dbReference type="ARBA" id="ARBA00012053"/>
    </source>
</evidence>
<accession>A0A229VY40</accession>
<evidence type="ECO:0000313" key="18">
    <source>
        <dbReference type="Proteomes" id="UP000215433"/>
    </source>
</evidence>
<dbReference type="GO" id="GO:0004655">
    <property type="term" value="F:porphobilinogen synthase activity"/>
    <property type="evidence" value="ECO:0007669"/>
    <property type="project" value="UniProtKB-EC"/>
</dbReference>
<evidence type="ECO:0000256" key="15">
    <source>
        <dbReference type="PIRSR" id="PIRSR001415-5"/>
    </source>
</evidence>
<proteinExistence type="inferred from homology"/>
<dbReference type="PRINTS" id="PR00144">
    <property type="entry name" value="DALDHYDRTASE"/>
</dbReference>
<keyword evidence="14" id="KW-0479">Metal-binding</keyword>
<dbReference type="FunFam" id="3.20.20.70:FF:000019">
    <property type="entry name" value="Delta-aminolevulinic acid dehydratase"/>
    <property type="match status" value="1"/>
</dbReference>
<dbReference type="AlphaFoldDB" id="A0A229VY40"/>
<keyword evidence="7" id="KW-0456">Lyase</keyword>
<comment type="function">
    <text evidence="9">Catalyzes an early step in the biosynthesis of tetrapyrroles. Binds two molecules of 5-aminolevulinate per subunit, each at a distinct site, and catalyzes their condensation to form porphobilinogen.</text>
</comment>
<evidence type="ECO:0000256" key="8">
    <source>
        <dbReference type="ARBA" id="ARBA00023244"/>
    </source>
</evidence>
<evidence type="ECO:0000256" key="14">
    <source>
        <dbReference type="PIRSR" id="PIRSR001415-3"/>
    </source>
</evidence>
<evidence type="ECO:0000256" key="7">
    <source>
        <dbReference type="ARBA" id="ARBA00023239"/>
    </source>
</evidence>
<evidence type="ECO:0000256" key="1">
    <source>
        <dbReference type="ARBA" id="ARBA00004694"/>
    </source>
</evidence>